<protein>
    <submittedName>
        <fullName evidence="1">Uncharacterized protein</fullName>
    </submittedName>
</protein>
<dbReference type="Proteomes" id="UP001359559">
    <property type="component" value="Unassembled WGS sequence"/>
</dbReference>
<gene>
    <name evidence="1" type="ORF">RJT34_17818</name>
</gene>
<reference evidence="1 2" key="1">
    <citation type="submission" date="2024-01" db="EMBL/GenBank/DDBJ databases">
        <title>The genomes of 5 underutilized Papilionoideae crops provide insights into root nodulation and disease resistance.</title>
        <authorList>
            <person name="Yuan L."/>
        </authorList>
    </citation>
    <scope>NUCLEOTIDE SEQUENCE [LARGE SCALE GENOMIC DNA]</scope>
    <source>
        <strain evidence="1">LY-2023</strain>
        <tissue evidence="1">Leaf</tissue>
    </source>
</reference>
<comment type="caution">
    <text evidence="1">The sequence shown here is derived from an EMBL/GenBank/DDBJ whole genome shotgun (WGS) entry which is preliminary data.</text>
</comment>
<sequence length="284" mass="31003">MAKCLIEILEDTLDSTDHSDGDDSYIEIELDAAPTCHIHDQTKSTQIKGSCMDKDDAECDQWRISISSTISVSFSDVQKEGTNVHNMMPNVAAIGVPCMPSLMSCSADDDTVSFNPTVSSEFPQPETKFFSGTRVIPCDNVDVPYTRRLVNPSNARYTTKSKEQGRKKKHWDLEDYSICDSLRSSKKYSSRVMEMDLGAVRGIFNAMGMMSIARKSSTSKREAGSSSCNTTPIHEGSISLCSSSENSIQAAIAYCKSSLGQTSDFSFRSSISSSPSLSLGSIHD</sequence>
<proteinExistence type="predicted"/>
<name>A0AAN9PEU9_CLITE</name>
<dbReference type="EMBL" id="JAYKXN010000004">
    <property type="protein sequence ID" value="KAK7294919.1"/>
    <property type="molecule type" value="Genomic_DNA"/>
</dbReference>
<organism evidence="1 2">
    <name type="scientific">Clitoria ternatea</name>
    <name type="common">Butterfly pea</name>
    <dbReference type="NCBI Taxonomy" id="43366"/>
    <lineage>
        <taxon>Eukaryota</taxon>
        <taxon>Viridiplantae</taxon>
        <taxon>Streptophyta</taxon>
        <taxon>Embryophyta</taxon>
        <taxon>Tracheophyta</taxon>
        <taxon>Spermatophyta</taxon>
        <taxon>Magnoliopsida</taxon>
        <taxon>eudicotyledons</taxon>
        <taxon>Gunneridae</taxon>
        <taxon>Pentapetalae</taxon>
        <taxon>rosids</taxon>
        <taxon>fabids</taxon>
        <taxon>Fabales</taxon>
        <taxon>Fabaceae</taxon>
        <taxon>Papilionoideae</taxon>
        <taxon>50 kb inversion clade</taxon>
        <taxon>NPAAA clade</taxon>
        <taxon>indigoferoid/millettioid clade</taxon>
        <taxon>Phaseoleae</taxon>
        <taxon>Clitoria</taxon>
    </lineage>
</organism>
<keyword evidence="2" id="KW-1185">Reference proteome</keyword>
<evidence type="ECO:0000313" key="2">
    <source>
        <dbReference type="Proteomes" id="UP001359559"/>
    </source>
</evidence>
<evidence type="ECO:0000313" key="1">
    <source>
        <dbReference type="EMBL" id="KAK7294919.1"/>
    </source>
</evidence>
<accession>A0AAN9PEU9</accession>
<dbReference type="AlphaFoldDB" id="A0AAN9PEU9"/>